<evidence type="ECO:0000313" key="2">
    <source>
        <dbReference type="EMBL" id="PWN01978.1"/>
    </source>
</evidence>
<keyword evidence="3" id="KW-1185">Reference proteome</keyword>
<evidence type="ECO:0000256" key="1">
    <source>
        <dbReference type="SAM" id="SignalP"/>
    </source>
</evidence>
<proteinExistence type="predicted"/>
<dbReference type="AlphaFoldDB" id="A0A316TDW4"/>
<gene>
    <name evidence="2" type="ORF">DJ010_15690</name>
</gene>
<protein>
    <submittedName>
        <fullName evidence="2">Uncharacterized protein</fullName>
    </submittedName>
</protein>
<name>A0A316TDW4_9ACTN</name>
<feature type="chain" id="PRO_5016433225" evidence="1">
    <location>
        <begin position="27"/>
        <end position="138"/>
    </location>
</feature>
<accession>A0A316TDW4</accession>
<organism evidence="2 3">
    <name type="scientific">Nocardioides silvaticus</name>
    <dbReference type="NCBI Taxonomy" id="2201891"/>
    <lineage>
        <taxon>Bacteria</taxon>
        <taxon>Bacillati</taxon>
        <taxon>Actinomycetota</taxon>
        <taxon>Actinomycetes</taxon>
        <taxon>Propionibacteriales</taxon>
        <taxon>Nocardioidaceae</taxon>
        <taxon>Nocardioides</taxon>
    </lineage>
</organism>
<comment type="caution">
    <text evidence="2">The sequence shown here is derived from an EMBL/GenBank/DDBJ whole genome shotgun (WGS) entry which is preliminary data.</text>
</comment>
<dbReference type="RefSeq" id="WP_109695425.1">
    <property type="nucleotide sequence ID" value="NZ_QGDD01000007.1"/>
</dbReference>
<sequence>MRRILLALVVLVGPVLVGLPSAPAAAAHHPTTSAALAAAPGGELPPHDVRWASRGKTGDKFWTRGRVVTWKNRAVTLQSARNRTSRWTAVKTGRTSARGVWRITFRGEVGRHYRVLIPAAGWAKATKIYVGKIVDNPS</sequence>
<keyword evidence="1" id="KW-0732">Signal</keyword>
<evidence type="ECO:0000313" key="3">
    <source>
        <dbReference type="Proteomes" id="UP000245507"/>
    </source>
</evidence>
<feature type="signal peptide" evidence="1">
    <location>
        <begin position="1"/>
        <end position="26"/>
    </location>
</feature>
<reference evidence="2 3" key="1">
    <citation type="submission" date="2018-05" db="EMBL/GenBank/DDBJ databases">
        <title>Nocardioides silvaticus genome.</title>
        <authorList>
            <person name="Li C."/>
            <person name="Wang G."/>
        </authorList>
    </citation>
    <scope>NUCLEOTIDE SEQUENCE [LARGE SCALE GENOMIC DNA]</scope>
    <source>
        <strain evidence="2 3">CCTCC AB 2018079</strain>
    </source>
</reference>
<dbReference type="EMBL" id="QGDD01000007">
    <property type="protein sequence ID" value="PWN01978.1"/>
    <property type="molecule type" value="Genomic_DNA"/>
</dbReference>
<dbReference type="OrthoDB" id="9965875at2"/>
<dbReference type="Proteomes" id="UP000245507">
    <property type="component" value="Unassembled WGS sequence"/>
</dbReference>